<feature type="compositionally biased region" description="Polar residues" evidence="7">
    <location>
        <begin position="158"/>
        <end position="170"/>
    </location>
</feature>
<feature type="compositionally biased region" description="Polar residues" evidence="7">
    <location>
        <begin position="227"/>
        <end position="237"/>
    </location>
</feature>
<gene>
    <name evidence="10" type="ORF">FSB_LOCUS36923</name>
</gene>
<dbReference type="PROSITE" id="PS50994">
    <property type="entry name" value="INTEGRASE"/>
    <property type="match status" value="1"/>
</dbReference>
<dbReference type="SUPFAM" id="SSF56672">
    <property type="entry name" value="DNA/RNA polymerases"/>
    <property type="match status" value="1"/>
</dbReference>
<dbReference type="PANTHER" id="PTHR48475:SF1">
    <property type="entry name" value="RNASE H TYPE-1 DOMAIN-CONTAINING PROTEIN"/>
    <property type="match status" value="1"/>
</dbReference>
<dbReference type="InterPro" id="IPR043502">
    <property type="entry name" value="DNA/RNA_pol_sf"/>
</dbReference>
<dbReference type="CDD" id="cd09274">
    <property type="entry name" value="RNase_HI_RT_Ty3"/>
    <property type="match status" value="1"/>
</dbReference>
<feature type="domain" description="RNase H type-1" evidence="8">
    <location>
        <begin position="933"/>
        <end position="1062"/>
    </location>
</feature>
<evidence type="ECO:0000259" key="9">
    <source>
        <dbReference type="PROSITE" id="PS50994"/>
    </source>
</evidence>
<keyword evidence="6" id="KW-0695">RNA-directed DNA polymerase</keyword>
<evidence type="ECO:0000256" key="6">
    <source>
        <dbReference type="ARBA" id="ARBA00022918"/>
    </source>
</evidence>
<feature type="region of interest" description="Disordered" evidence="7">
    <location>
        <begin position="390"/>
        <end position="412"/>
    </location>
</feature>
<dbReference type="InterPro" id="IPR002156">
    <property type="entry name" value="RNaseH_domain"/>
</dbReference>
<protein>
    <submittedName>
        <fullName evidence="10">Uncharacterized protein</fullName>
    </submittedName>
</protein>
<dbReference type="GO" id="GO:0003676">
    <property type="term" value="F:nucleic acid binding"/>
    <property type="evidence" value="ECO:0007669"/>
    <property type="project" value="InterPro"/>
</dbReference>
<dbReference type="GO" id="GO:0004523">
    <property type="term" value="F:RNA-DNA hybrid ribonuclease activity"/>
    <property type="evidence" value="ECO:0007669"/>
    <property type="project" value="InterPro"/>
</dbReference>
<keyword evidence="4" id="KW-0255">Endonuclease</keyword>
<dbReference type="GO" id="GO:0003964">
    <property type="term" value="F:RNA-directed DNA polymerase activity"/>
    <property type="evidence" value="ECO:0007669"/>
    <property type="project" value="UniProtKB-KW"/>
</dbReference>
<dbReference type="CDD" id="cd01647">
    <property type="entry name" value="RT_LTR"/>
    <property type="match status" value="1"/>
</dbReference>
<keyword evidence="2" id="KW-0548">Nucleotidyltransferase</keyword>
<evidence type="ECO:0000256" key="5">
    <source>
        <dbReference type="ARBA" id="ARBA00022801"/>
    </source>
</evidence>
<evidence type="ECO:0000259" key="8">
    <source>
        <dbReference type="PROSITE" id="PS50879"/>
    </source>
</evidence>
<dbReference type="Pfam" id="PF13456">
    <property type="entry name" value="RVT_3"/>
    <property type="match status" value="1"/>
</dbReference>
<evidence type="ECO:0000256" key="2">
    <source>
        <dbReference type="ARBA" id="ARBA00022695"/>
    </source>
</evidence>
<dbReference type="InterPro" id="IPR041373">
    <property type="entry name" value="RT_RNaseH"/>
</dbReference>
<dbReference type="InterPro" id="IPR001584">
    <property type="entry name" value="Integrase_cat-core"/>
</dbReference>
<evidence type="ECO:0000256" key="7">
    <source>
        <dbReference type="SAM" id="MobiDB-lite"/>
    </source>
</evidence>
<dbReference type="InterPro" id="IPR043128">
    <property type="entry name" value="Rev_trsase/Diguanyl_cyclase"/>
</dbReference>
<keyword evidence="3" id="KW-0540">Nuclease</keyword>
<reference evidence="10" key="1">
    <citation type="submission" date="2018-02" db="EMBL/GenBank/DDBJ databases">
        <authorList>
            <person name="Cohen D.B."/>
            <person name="Kent A.D."/>
        </authorList>
    </citation>
    <scope>NUCLEOTIDE SEQUENCE</scope>
</reference>
<dbReference type="SUPFAM" id="SSF53098">
    <property type="entry name" value="Ribonuclease H-like"/>
    <property type="match status" value="2"/>
</dbReference>
<dbReference type="CDD" id="cd09279">
    <property type="entry name" value="RNase_HI_like"/>
    <property type="match status" value="1"/>
</dbReference>
<organism evidence="10">
    <name type="scientific">Fagus sylvatica</name>
    <name type="common">Beechnut</name>
    <dbReference type="NCBI Taxonomy" id="28930"/>
    <lineage>
        <taxon>Eukaryota</taxon>
        <taxon>Viridiplantae</taxon>
        <taxon>Streptophyta</taxon>
        <taxon>Embryophyta</taxon>
        <taxon>Tracheophyta</taxon>
        <taxon>Spermatophyta</taxon>
        <taxon>Magnoliopsida</taxon>
        <taxon>eudicotyledons</taxon>
        <taxon>Gunneridae</taxon>
        <taxon>Pentapetalae</taxon>
        <taxon>rosids</taxon>
        <taxon>fabids</taxon>
        <taxon>Fagales</taxon>
        <taxon>Fagaceae</taxon>
        <taxon>Fagus</taxon>
    </lineage>
</organism>
<evidence type="ECO:0000256" key="1">
    <source>
        <dbReference type="ARBA" id="ARBA00022679"/>
    </source>
</evidence>
<dbReference type="FunFam" id="3.30.70.270:FF:000020">
    <property type="entry name" value="Transposon Tf2-6 polyprotein-like Protein"/>
    <property type="match status" value="1"/>
</dbReference>
<dbReference type="InterPro" id="IPR000477">
    <property type="entry name" value="RT_dom"/>
</dbReference>
<evidence type="ECO:0000256" key="3">
    <source>
        <dbReference type="ARBA" id="ARBA00022722"/>
    </source>
</evidence>
<proteinExistence type="predicted"/>
<dbReference type="Pfam" id="PF00078">
    <property type="entry name" value="RVT_1"/>
    <property type="match status" value="1"/>
</dbReference>
<dbReference type="PANTHER" id="PTHR48475">
    <property type="entry name" value="RIBONUCLEASE H"/>
    <property type="match status" value="1"/>
</dbReference>
<keyword evidence="1" id="KW-0808">Transferase</keyword>
<dbReference type="Gene3D" id="3.30.70.270">
    <property type="match status" value="2"/>
</dbReference>
<keyword evidence="5" id="KW-0378">Hydrolase</keyword>
<dbReference type="InterPro" id="IPR036397">
    <property type="entry name" value="RNaseH_sf"/>
</dbReference>
<dbReference type="Gene3D" id="3.30.420.10">
    <property type="entry name" value="Ribonuclease H-like superfamily/Ribonuclease H"/>
    <property type="match status" value="2"/>
</dbReference>
<evidence type="ECO:0000313" key="10">
    <source>
        <dbReference type="EMBL" id="SPD09041.1"/>
    </source>
</evidence>
<feature type="domain" description="Integrase catalytic" evidence="9">
    <location>
        <begin position="1064"/>
        <end position="1225"/>
    </location>
</feature>
<dbReference type="EMBL" id="OIVN01003135">
    <property type="protein sequence ID" value="SPD09041.1"/>
    <property type="molecule type" value="Genomic_DNA"/>
</dbReference>
<feature type="region of interest" description="Disordered" evidence="7">
    <location>
        <begin position="140"/>
        <end position="170"/>
    </location>
</feature>
<name>A0A2N9HBL9_FAGSY</name>
<dbReference type="Pfam" id="PF17917">
    <property type="entry name" value="RT_RNaseH"/>
    <property type="match status" value="1"/>
</dbReference>
<sequence>MPKQLQEDIFTSVTCYLIDEEESLDTEAEIESSRICKSCVASIMFTDEDRLLGSRIHNRPLFVTGYIKEQLVNRILVDGGSAVNILPLKVHYSMSLTRGLLTNYYLGDHGSMNAKFYLEDDTLKGIQAITPPSTGEVKLESKISKPDLPTEVEEEAKQNGNSKGKTKQQGSETVKLALVLRYVPITKRKEGQSPFFGDEESILKSLQELTLPVAKITKTTLSCQPLQGFTRPSQTPTIEHGSLPTKRTEDGSDPNAYRLMAKAGYNHKEPNRLGRLIPEASEEKDCDLTKTQKMLKAQGYGVAKSKARIGYTPSTPIHIPIRKTNVLVITTGAEEEEQFLKPSKKASVFDRLGRPTSQVSVFDRLGPQESHNLVADTQNPVHMQLSNSITPQVSKDEERKQRKNKRSNVYDENGETLIAKRHMRVITNQNMEDDDVTAVNHVTIIEETKEESSIEEDVEDAPPTFEEGVQATVDELKEINIGSTEDPKPICKEMSGLDPKVAVHHLSIRHGVRPIKKAQRRFRPELIPQIKVEVNKLIEAGFIREVKYASWISNIVLVRKKNGQIRICVEFRDLNKSCPKDDFPLPLTEILVVATVDYETLSFMGGFSGYNQIRMAPRDEEFTTFRTPKGIYCYKVMPFGLKNAGATYQRAMQRIFDDILHKNVECYVDDLVVKSKKKTSISKTFAKSLIDFVGLLVRHRGIEIDHSKIDAIQKMPEPQNIHELKSLQGKLAYIRRFIANLVGFCQPFNRLMKKDVLFEWDEACSNAFKSIKRYLLNPPVQRAPIHGQPLVLYIAAQERSLGVLLAQENKEGKENALYYLSRTLNGAKLNYTPIEKTCLALMFAIKKLRHYLQAHSIRLISRADPIKYIMSKPILLGRLEKWALLLQEFEIIYIPQKAIKGQALANFLANHPIPNDWELSDDLPDEEVMLVEMSQPWKMFFDGAAQRDGAGAGVVFITPEGDVLPYSFTLVECCSNNVAEYQALILGLEMAMDSKTTRLEVFGDSKLIINQVLLVYEVKKPDLVPYCKYAIRLLAWFDYINITHVSRSGNKQADALAKLATALTLQDPEIKVSIYVVGPLTPKSSDGHSYILAATDYFSKWAEAATFREVKKETVVNFIKRNVIYRYGVPRYIIIDNGREFYNKLMDKLYNDFSFEQHNSSMYNAPANGLAEAFNKTLCNLLKKVVGKSRRDWHERVEEALWAYRTTYRTPTQATTYSLVYEVEAVLSLERQIPSLRIAVQEDLSNEDNVRLRLVELEALDEKRLEAQQRLECYQACVSRAFNKKVHPRSFQAGDLVLAVRRPIITTHRTGNKFLSKWDGPYVVREVYTNGTYKLVAEDGLRIGLINGKFLKCYYA</sequence>
<dbReference type="Gene3D" id="3.10.10.10">
    <property type="entry name" value="HIV Type 1 Reverse Transcriptase, subunit A, domain 1"/>
    <property type="match status" value="1"/>
</dbReference>
<dbReference type="InterPro" id="IPR012337">
    <property type="entry name" value="RNaseH-like_sf"/>
</dbReference>
<dbReference type="PROSITE" id="PS50879">
    <property type="entry name" value="RNASE_H_1"/>
    <property type="match status" value="1"/>
</dbReference>
<accession>A0A2N9HBL9</accession>
<dbReference type="GO" id="GO:0015074">
    <property type="term" value="P:DNA integration"/>
    <property type="evidence" value="ECO:0007669"/>
    <property type="project" value="InterPro"/>
</dbReference>
<evidence type="ECO:0000256" key="4">
    <source>
        <dbReference type="ARBA" id="ARBA00022759"/>
    </source>
</evidence>
<feature type="region of interest" description="Disordered" evidence="7">
    <location>
        <begin position="227"/>
        <end position="253"/>
    </location>
</feature>